<dbReference type="Proteomes" id="UP000436989">
    <property type="component" value="Unassembled WGS sequence"/>
</dbReference>
<feature type="transmembrane region" description="Helical" evidence="1">
    <location>
        <begin position="174"/>
        <end position="192"/>
    </location>
</feature>
<feature type="transmembrane region" description="Helical" evidence="1">
    <location>
        <begin position="12"/>
        <end position="37"/>
    </location>
</feature>
<dbReference type="AlphaFoldDB" id="A0A6N8GS46"/>
<gene>
    <name evidence="2" type="ORF">GMA12_18085</name>
</gene>
<feature type="transmembrane region" description="Helical" evidence="1">
    <location>
        <begin position="143"/>
        <end position="162"/>
    </location>
</feature>
<evidence type="ECO:0000256" key="1">
    <source>
        <dbReference type="SAM" id="Phobius"/>
    </source>
</evidence>
<evidence type="ECO:0008006" key="4">
    <source>
        <dbReference type="Google" id="ProtNLM"/>
    </source>
</evidence>
<evidence type="ECO:0000313" key="2">
    <source>
        <dbReference type="EMBL" id="MUN65017.1"/>
    </source>
</evidence>
<comment type="caution">
    <text evidence="2">The sequence shown here is derived from an EMBL/GenBank/DDBJ whole genome shotgun (WGS) entry which is preliminary data.</text>
</comment>
<feature type="transmembrane region" description="Helical" evidence="1">
    <location>
        <begin position="204"/>
        <end position="225"/>
    </location>
</feature>
<protein>
    <recommendedName>
        <fullName evidence="4">DUF998 domain-containing protein</fullName>
    </recommendedName>
</protein>
<reference evidence="2 3" key="1">
    <citation type="submission" date="2019-12" db="EMBL/GenBank/DDBJ databases">
        <authorList>
            <person name="Shi Y."/>
        </authorList>
    </citation>
    <scope>NUCLEOTIDE SEQUENCE [LARGE SCALE GENOMIC DNA]</scope>
    <source>
        <strain evidence="2 3">JCM 17929</strain>
    </source>
</reference>
<organism evidence="2 3">
    <name type="scientific">Kocuria sediminis</name>
    <dbReference type="NCBI Taxonomy" id="1038857"/>
    <lineage>
        <taxon>Bacteria</taxon>
        <taxon>Bacillati</taxon>
        <taxon>Actinomycetota</taxon>
        <taxon>Actinomycetes</taxon>
        <taxon>Micrococcales</taxon>
        <taxon>Micrococcaceae</taxon>
        <taxon>Kocuria</taxon>
    </lineage>
</organism>
<dbReference type="EMBL" id="WOGU01000039">
    <property type="protein sequence ID" value="MUN65017.1"/>
    <property type="molecule type" value="Genomic_DNA"/>
</dbReference>
<keyword evidence="1" id="KW-0812">Transmembrane</keyword>
<keyword evidence="1" id="KW-0472">Membrane</keyword>
<proteinExistence type="predicted"/>
<name>A0A6N8GS46_9MICC</name>
<feature type="transmembrane region" description="Helical" evidence="1">
    <location>
        <begin position="57"/>
        <end position="85"/>
    </location>
</feature>
<keyword evidence="1" id="KW-1133">Transmembrane helix</keyword>
<keyword evidence="3" id="KW-1185">Reference proteome</keyword>
<accession>A0A6N8GS46</accession>
<evidence type="ECO:0000313" key="3">
    <source>
        <dbReference type="Proteomes" id="UP000436989"/>
    </source>
</evidence>
<feature type="transmembrane region" description="Helical" evidence="1">
    <location>
        <begin position="92"/>
        <end position="109"/>
    </location>
</feature>
<sequence length="238" mass="25272">MTPLREQRTQGLAASWPVQIIAAVFVLDALLLIAHVWHRSGPALGAQDRWFFPLRRAALWSGGLDGSLLELFGLLQLGAAGVLLLGAGLRGSAHRVLAAWGGVLLLLVADDLCRLHERVGARLALDRLVPSLGETAAQELGGLLFWVVSGLVLVGGLIRLHLRNGAAARSASWALLATVVPFVLVAVGYVLVGTVRPGLFDDGAGAEVAALVRITVKLLTMTLLLDQSLRITFVRPQL</sequence>